<dbReference type="InterPro" id="IPR035895">
    <property type="entry name" value="HPr-like_sf"/>
</dbReference>
<dbReference type="RefSeq" id="WP_129622794.1">
    <property type="nucleotide sequence ID" value="NZ_LR215043.1"/>
</dbReference>
<dbReference type="EC" id="2.7.11.-" evidence="5"/>
<dbReference type="PRINTS" id="PR00107">
    <property type="entry name" value="PHOSPHOCPHPR"/>
</dbReference>
<name>A0A449B9T3_9BACT</name>
<dbReference type="GO" id="GO:0005737">
    <property type="term" value="C:cytoplasm"/>
    <property type="evidence" value="ECO:0007669"/>
    <property type="project" value="UniProtKB-SubCell"/>
</dbReference>
<dbReference type="KEGG" id="mcob:NCTC10184_00154"/>
<dbReference type="Pfam" id="PF00381">
    <property type="entry name" value="PTS-HPr"/>
    <property type="match status" value="1"/>
</dbReference>
<evidence type="ECO:0000256" key="2">
    <source>
        <dbReference type="ARBA" id="ARBA00022490"/>
    </source>
</evidence>
<dbReference type="Gene3D" id="3.30.1340.10">
    <property type="entry name" value="HPr-like"/>
    <property type="match status" value="1"/>
</dbReference>
<dbReference type="CDD" id="cd00367">
    <property type="entry name" value="PTS-HPr_like"/>
    <property type="match status" value="1"/>
</dbReference>
<accession>A0A449B9T3</accession>
<dbReference type="NCBIfam" id="TIGR01003">
    <property type="entry name" value="PTS_HPr_family"/>
    <property type="match status" value="1"/>
</dbReference>
<keyword evidence="3" id="KW-0598">Phosphotransferase system</keyword>
<dbReference type="PANTHER" id="PTHR33705">
    <property type="entry name" value="PHOSPHOCARRIER PROTEIN HPR"/>
    <property type="match status" value="1"/>
</dbReference>
<feature type="domain" description="HPr" evidence="4">
    <location>
        <begin position="1"/>
        <end position="95"/>
    </location>
</feature>
<sequence>MKAFTITVQDPMGMHARWATAVSSVASKYNNCEIKVVMKKNNLEANAKSIMSLLSLPIRKSDKITFKASGSDKEQDALSSIKEVLLKHGVASQEELNL</sequence>
<dbReference type="AlphaFoldDB" id="A0A449B9T3"/>
<dbReference type="SUPFAM" id="SSF55594">
    <property type="entry name" value="HPr-like"/>
    <property type="match status" value="1"/>
</dbReference>
<evidence type="ECO:0000256" key="1">
    <source>
        <dbReference type="ARBA" id="ARBA00004496"/>
    </source>
</evidence>
<dbReference type="PROSITE" id="PS51350">
    <property type="entry name" value="PTS_HPR_DOM"/>
    <property type="match status" value="1"/>
</dbReference>
<protein>
    <submittedName>
        <fullName evidence="5">Phosphocarrier protein HPr</fullName>
        <ecNumber evidence="5">2.7.11.-</ecNumber>
    </submittedName>
</protein>
<evidence type="ECO:0000256" key="3">
    <source>
        <dbReference type="ARBA" id="ARBA00022683"/>
    </source>
</evidence>
<proteinExistence type="predicted"/>
<keyword evidence="2" id="KW-0963">Cytoplasm</keyword>
<organism evidence="5 6">
    <name type="scientific">Mycoplasmopsis columbinasalis</name>
    <dbReference type="NCBI Taxonomy" id="114880"/>
    <lineage>
        <taxon>Bacteria</taxon>
        <taxon>Bacillati</taxon>
        <taxon>Mycoplasmatota</taxon>
        <taxon>Mycoplasmoidales</taxon>
        <taxon>Metamycoplasmataceae</taxon>
        <taxon>Mycoplasmopsis</taxon>
    </lineage>
</organism>
<reference evidence="5 6" key="1">
    <citation type="submission" date="2019-01" db="EMBL/GenBank/DDBJ databases">
        <authorList>
            <consortium name="Pathogen Informatics"/>
        </authorList>
    </citation>
    <scope>NUCLEOTIDE SEQUENCE [LARGE SCALE GENOMIC DNA]</scope>
    <source>
        <strain evidence="5 6">NCTC10184</strain>
    </source>
</reference>
<gene>
    <name evidence="5" type="primary">ptsH</name>
    <name evidence="5" type="ORF">NCTC10184_00154</name>
</gene>
<dbReference type="GO" id="GO:0009401">
    <property type="term" value="P:phosphoenolpyruvate-dependent sugar phosphotransferase system"/>
    <property type="evidence" value="ECO:0007669"/>
    <property type="project" value="UniProtKB-KW"/>
</dbReference>
<dbReference type="InterPro" id="IPR000032">
    <property type="entry name" value="HPr-like"/>
</dbReference>
<dbReference type="OrthoDB" id="9809047at2"/>
<keyword evidence="6" id="KW-1185">Reference proteome</keyword>
<dbReference type="InterPro" id="IPR050399">
    <property type="entry name" value="HPr"/>
</dbReference>
<evidence type="ECO:0000313" key="5">
    <source>
        <dbReference type="EMBL" id="VEU77939.1"/>
    </source>
</evidence>
<evidence type="ECO:0000313" key="6">
    <source>
        <dbReference type="Proteomes" id="UP000290876"/>
    </source>
</evidence>
<dbReference type="GO" id="GO:0016740">
    <property type="term" value="F:transferase activity"/>
    <property type="evidence" value="ECO:0007669"/>
    <property type="project" value="UniProtKB-KW"/>
</dbReference>
<dbReference type="EMBL" id="LR215043">
    <property type="protein sequence ID" value="VEU77939.1"/>
    <property type="molecule type" value="Genomic_DNA"/>
</dbReference>
<keyword evidence="5" id="KW-0808">Transferase</keyword>
<comment type="subcellular location">
    <subcellularLocation>
        <location evidence="1">Cytoplasm</location>
    </subcellularLocation>
</comment>
<dbReference type="PANTHER" id="PTHR33705:SF2">
    <property type="entry name" value="PHOSPHOCARRIER PROTEIN NPR"/>
    <property type="match status" value="1"/>
</dbReference>
<dbReference type="Proteomes" id="UP000290876">
    <property type="component" value="Chromosome"/>
</dbReference>
<evidence type="ECO:0000259" key="4">
    <source>
        <dbReference type="PROSITE" id="PS51350"/>
    </source>
</evidence>